<dbReference type="PANTHER" id="PTHR21666:SF290">
    <property type="entry name" value="PEPTIDASE M23 DOMAIN PROTEIN"/>
    <property type="match status" value="1"/>
</dbReference>
<dbReference type="AlphaFoldDB" id="A0A0G1M2V4"/>
<proteinExistence type="predicted"/>
<dbReference type="Gene3D" id="2.70.70.10">
    <property type="entry name" value="Glucose Permease (Domain IIA)"/>
    <property type="match status" value="1"/>
</dbReference>
<dbReference type="InterPro" id="IPR016047">
    <property type="entry name" value="M23ase_b-sheet_dom"/>
</dbReference>
<dbReference type="CDD" id="cd12797">
    <property type="entry name" value="M23_peptidase"/>
    <property type="match status" value="1"/>
</dbReference>
<dbReference type="Proteomes" id="UP000034264">
    <property type="component" value="Unassembled WGS sequence"/>
</dbReference>
<reference evidence="2 3" key="1">
    <citation type="journal article" date="2015" name="Nature">
        <title>rRNA introns, odd ribosomes, and small enigmatic genomes across a large radiation of phyla.</title>
        <authorList>
            <person name="Brown C.T."/>
            <person name="Hug L.A."/>
            <person name="Thomas B.C."/>
            <person name="Sharon I."/>
            <person name="Castelle C.J."/>
            <person name="Singh A."/>
            <person name="Wilkins M.J."/>
            <person name="Williams K.H."/>
            <person name="Banfield J.F."/>
        </authorList>
    </citation>
    <scope>NUCLEOTIDE SEQUENCE [LARGE SCALE GENOMIC DNA]</scope>
</reference>
<protein>
    <submittedName>
        <fullName evidence="2">Peptidase M23</fullName>
    </submittedName>
</protein>
<dbReference type="InterPro" id="IPR050570">
    <property type="entry name" value="Cell_wall_metabolism_enzyme"/>
</dbReference>
<sequence length="180" mass="19471">MWKKLIKLVSRKGLKRWVGLVMAVLATVAAVWGPFPTLAADTGGAGLATLSEGAIEVVTKETAQVPVENYKISQGYRFFHPGVDLAAKLGEPVKPVAKGKVILVAYDKWNYGNHIIIDHGGYQSLYGHLSRINVVEGQEVDTETIMGEVGSSGRSTGPHLHLEIREGDKTVNPKSVLDIK</sequence>
<evidence type="ECO:0000313" key="3">
    <source>
        <dbReference type="Proteomes" id="UP000034264"/>
    </source>
</evidence>
<dbReference type="EMBL" id="LCKS01000011">
    <property type="protein sequence ID" value="KKU02546.1"/>
    <property type="molecule type" value="Genomic_DNA"/>
</dbReference>
<dbReference type="GO" id="GO:0004222">
    <property type="term" value="F:metalloendopeptidase activity"/>
    <property type="evidence" value="ECO:0007669"/>
    <property type="project" value="TreeGrafter"/>
</dbReference>
<comment type="caution">
    <text evidence="2">The sequence shown here is derived from an EMBL/GenBank/DDBJ whole genome shotgun (WGS) entry which is preliminary data.</text>
</comment>
<dbReference type="Pfam" id="PF01551">
    <property type="entry name" value="Peptidase_M23"/>
    <property type="match status" value="1"/>
</dbReference>
<organism evidence="2 3">
    <name type="scientific">Candidatus Amesbacteria bacterium GW2011_GWC2_45_19</name>
    <dbReference type="NCBI Taxonomy" id="1618366"/>
    <lineage>
        <taxon>Bacteria</taxon>
        <taxon>Candidatus Amesiibacteriota</taxon>
    </lineage>
</organism>
<dbReference type="InterPro" id="IPR011055">
    <property type="entry name" value="Dup_hybrid_motif"/>
</dbReference>
<dbReference type="SUPFAM" id="SSF51261">
    <property type="entry name" value="Duplicated hybrid motif"/>
    <property type="match status" value="1"/>
</dbReference>
<accession>A0A0G1M2V4</accession>
<dbReference type="PANTHER" id="PTHR21666">
    <property type="entry name" value="PEPTIDASE-RELATED"/>
    <property type="match status" value="1"/>
</dbReference>
<evidence type="ECO:0000259" key="1">
    <source>
        <dbReference type="Pfam" id="PF01551"/>
    </source>
</evidence>
<name>A0A0G1M2V4_9BACT</name>
<gene>
    <name evidence="2" type="ORF">UX05_C0011G0012</name>
</gene>
<feature type="domain" description="M23ase beta-sheet core" evidence="1">
    <location>
        <begin position="79"/>
        <end position="173"/>
    </location>
</feature>
<evidence type="ECO:0000313" key="2">
    <source>
        <dbReference type="EMBL" id="KKU02546.1"/>
    </source>
</evidence>